<name>A0AB40AW46_DIOCR</name>
<dbReference type="InterPro" id="IPR039537">
    <property type="entry name" value="Retrotran_Ty1/copia-like"/>
</dbReference>
<dbReference type="PROSITE" id="PS50994">
    <property type="entry name" value="INTEGRASE"/>
    <property type="match status" value="1"/>
</dbReference>
<evidence type="ECO:0000313" key="2">
    <source>
        <dbReference type="Proteomes" id="UP001515500"/>
    </source>
</evidence>
<sequence>MRLDELMGSLQAHEMNLNQGRREKDIALKIEATSPKELQQTEDIEEEGEIALLIKELCRYFRKIQEEDKAYDADHITTLSLPTDGDFEISGNKGFLMNYKECPIGHVTFGDGQKGQVVGKGTLMDRCVVYDEAGHCVLTGSRSSNNCYLLEKLEVCYNTSCNITEIWHHKLGHLNFRNLMKITEMKVVKGVPKLTKREGEIETFEAFKKLCMQLQNEKECQIGKIVKIRSDHGREFENTQFAEFSEETWDSGYEFSTPKTPQQNGVVERKNRTPEMISWESLTRKVMKDYSWDMETQGTSSEPNKLITVISESPDEELHEEQDVATPVITPTATMHNAQCFRCDNGL</sequence>
<dbReference type="InterPro" id="IPR025724">
    <property type="entry name" value="GAG-pre-integrase_dom"/>
</dbReference>
<dbReference type="GO" id="GO:0015074">
    <property type="term" value="P:DNA integration"/>
    <property type="evidence" value="ECO:0007669"/>
    <property type="project" value="InterPro"/>
</dbReference>
<dbReference type="GeneID" id="120255229"/>
<proteinExistence type="predicted"/>
<organism evidence="2 3">
    <name type="scientific">Dioscorea cayennensis subsp. rotundata</name>
    <name type="common">White Guinea yam</name>
    <name type="synonym">Dioscorea rotundata</name>
    <dbReference type="NCBI Taxonomy" id="55577"/>
    <lineage>
        <taxon>Eukaryota</taxon>
        <taxon>Viridiplantae</taxon>
        <taxon>Streptophyta</taxon>
        <taxon>Embryophyta</taxon>
        <taxon>Tracheophyta</taxon>
        <taxon>Spermatophyta</taxon>
        <taxon>Magnoliopsida</taxon>
        <taxon>Liliopsida</taxon>
        <taxon>Dioscoreales</taxon>
        <taxon>Dioscoreaceae</taxon>
        <taxon>Dioscorea</taxon>
    </lineage>
</organism>
<dbReference type="Gene3D" id="3.30.420.10">
    <property type="entry name" value="Ribonuclease H-like superfamily/Ribonuclease H"/>
    <property type="match status" value="1"/>
</dbReference>
<dbReference type="PANTHER" id="PTHR42648">
    <property type="entry name" value="TRANSPOSASE, PUTATIVE-RELATED"/>
    <property type="match status" value="1"/>
</dbReference>
<evidence type="ECO:0000313" key="3">
    <source>
        <dbReference type="RefSeq" id="XP_039119038.1"/>
    </source>
</evidence>
<dbReference type="InterPro" id="IPR001584">
    <property type="entry name" value="Integrase_cat-core"/>
</dbReference>
<keyword evidence="2" id="KW-1185">Reference proteome</keyword>
<dbReference type="SUPFAM" id="SSF53098">
    <property type="entry name" value="Ribonuclease H-like"/>
    <property type="match status" value="1"/>
</dbReference>
<dbReference type="Pfam" id="PF13976">
    <property type="entry name" value="gag_pre-integrs"/>
    <property type="match status" value="1"/>
</dbReference>
<dbReference type="RefSeq" id="XP_039119038.1">
    <property type="nucleotide sequence ID" value="XM_039263104.1"/>
</dbReference>
<gene>
    <name evidence="3" type="primary">LOC120255229</name>
</gene>
<dbReference type="GO" id="GO:0003676">
    <property type="term" value="F:nucleic acid binding"/>
    <property type="evidence" value="ECO:0007669"/>
    <property type="project" value="InterPro"/>
</dbReference>
<dbReference type="InterPro" id="IPR012337">
    <property type="entry name" value="RNaseH-like_sf"/>
</dbReference>
<dbReference type="AlphaFoldDB" id="A0AB40AW46"/>
<evidence type="ECO:0000259" key="1">
    <source>
        <dbReference type="PROSITE" id="PS50994"/>
    </source>
</evidence>
<accession>A0AB40AW46</accession>
<dbReference type="Proteomes" id="UP001515500">
    <property type="component" value="Unplaced"/>
</dbReference>
<feature type="domain" description="Integrase catalytic" evidence="1">
    <location>
        <begin position="157"/>
        <end position="322"/>
    </location>
</feature>
<dbReference type="PANTHER" id="PTHR42648:SF21">
    <property type="entry name" value="CYSTEINE-RICH RLK (RECEPTOR-LIKE PROTEIN KINASE) 8"/>
    <property type="match status" value="1"/>
</dbReference>
<protein>
    <submittedName>
        <fullName evidence="3">Uncharacterized protein LOC120255229</fullName>
    </submittedName>
</protein>
<dbReference type="InterPro" id="IPR036397">
    <property type="entry name" value="RNaseH_sf"/>
</dbReference>
<reference evidence="3" key="1">
    <citation type="submission" date="2025-08" db="UniProtKB">
        <authorList>
            <consortium name="RefSeq"/>
        </authorList>
    </citation>
    <scope>IDENTIFICATION</scope>
</reference>